<keyword evidence="3" id="KW-1185">Reference proteome</keyword>
<evidence type="ECO:0000313" key="3">
    <source>
        <dbReference type="Proteomes" id="UP000215199"/>
    </source>
</evidence>
<gene>
    <name evidence="2" type="ORF">CF165_40535</name>
</gene>
<reference evidence="3" key="1">
    <citation type="submission" date="2017-07" db="EMBL/GenBank/DDBJ databases">
        <title>Comparative genome mining reveals phylogenetic distribution patterns of secondary metabolites in Amycolatopsis.</title>
        <authorList>
            <person name="Adamek M."/>
            <person name="Alanjary M."/>
            <person name="Sales-Ortells H."/>
            <person name="Goodfellow M."/>
            <person name="Bull A.T."/>
            <person name="Kalinowski J."/>
            <person name="Ziemert N."/>
        </authorList>
    </citation>
    <scope>NUCLEOTIDE SEQUENCE [LARGE SCALE GENOMIC DNA]</scope>
    <source>
        <strain evidence="3">H5</strain>
    </source>
</reference>
<evidence type="ECO:0000259" key="1">
    <source>
        <dbReference type="Pfam" id="PF19493"/>
    </source>
</evidence>
<feature type="domain" description="Trypsin-co-occurring" evidence="1">
    <location>
        <begin position="7"/>
        <end position="103"/>
    </location>
</feature>
<dbReference type="NCBIfam" id="NF041216">
    <property type="entry name" value="CU044_2847_fam"/>
    <property type="match status" value="1"/>
</dbReference>
<name>A0A229SPR1_9PSEU</name>
<evidence type="ECO:0000313" key="2">
    <source>
        <dbReference type="EMBL" id="OXM60876.1"/>
    </source>
</evidence>
<accession>A0A229SPR1</accession>
<dbReference type="OrthoDB" id="574243at2"/>
<protein>
    <recommendedName>
        <fullName evidence="1">Trypsin-co-occurring domain-containing protein</fullName>
    </recommendedName>
</protein>
<dbReference type="InterPro" id="IPR045794">
    <property type="entry name" value="Trypco1"/>
</dbReference>
<sequence>MTELARFELQQGGDVVVEVDTGPATTRVSRREDLVLEAKVSFERALGAVKDAASAALGQFQAMTRQPDEVEIKFGVKLSAEAGAVIAKTGLDGQFEVKLKWTRPAPAAE</sequence>
<comment type="caution">
    <text evidence="2">The sequence shown here is derived from an EMBL/GenBank/DDBJ whole genome shotgun (WGS) entry which is preliminary data.</text>
</comment>
<dbReference type="EMBL" id="NMUL01000053">
    <property type="protein sequence ID" value="OXM60876.1"/>
    <property type="molecule type" value="Genomic_DNA"/>
</dbReference>
<dbReference type="Proteomes" id="UP000215199">
    <property type="component" value="Unassembled WGS sequence"/>
</dbReference>
<dbReference type="RefSeq" id="WP_093952888.1">
    <property type="nucleotide sequence ID" value="NZ_NMUL01000053.1"/>
</dbReference>
<organism evidence="2 3">
    <name type="scientific">Amycolatopsis vastitatis</name>
    <dbReference type="NCBI Taxonomy" id="1905142"/>
    <lineage>
        <taxon>Bacteria</taxon>
        <taxon>Bacillati</taxon>
        <taxon>Actinomycetota</taxon>
        <taxon>Actinomycetes</taxon>
        <taxon>Pseudonocardiales</taxon>
        <taxon>Pseudonocardiaceae</taxon>
        <taxon>Amycolatopsis</taxon>
    </lineage>
</organism>
<dbReference type="AlphaFoldDB" id="A0A229SPR1"/>
<proteinExistence type="predicted"/>
<dbReference type="Pfam" id="PF19493">
    <property type="entry name" value="Trypco1"/>
    <property type="match status" value="1"/>
</dbReference>